<evidence type="ECO:0000313" key="2">
    <source>
        <dbReference type="EMBL" id="BAC85414.1"/>
    </source>
</evidence>
<evidence type="ECO:0000256" key="1">
    <source>
        <dbReference type="SAM" id="SignalP"/>
    </source>
</evidence>
<reference evidence="2" key="1">
    <citation type="submission" date="2003-07" db="EMBL/GenBank/DDBJ databases">
        <title>NEDO human cDNA sequencing project.</title>
        <authorList>
            <person name="Oshima A."/>
            <person name="Takahashi-Fujii A."/>
            <person name="Tanase T."/>
            <person name="Imose N."/>
            <person name="Takeuchi K."/>
            <person name="Arita M."/>
            <person name="Musashino K."/>
            <person name="Yuuki H."/>
            <person name="Hara H."/>
            <person name="Suzuki Y."/>
            <person name="Hata H."/>
            <person name="Nakagawa K."/>
            <person name="Mizuno S."/>
            <person name="Morinaga M."/>
            <person name="Kawamura M."/>
            <person name="Sugiyama T."/>
            <person name="Irie R."/>
            <person name="Otsuki T."/>
            <person name="Sato H."/>
            <person name="Nishikawa T."/>
            <person name="Sugiyama A."/>
            <person name="Kawakami B."/>
            <person name="Nagai K."/>
            <person name="Isogai T."/>
            <person name="Sugano S."/>
        </authorList>
    </citation>
    <scope>NUCLEOTIDE SEQUENCE</scope>
    <source>
        <tissue evidence="2">Synovial membrane</tissue>
    </source>
</reference>
<sequence>MLRLLFLGYWASAAVLSLPSLPVSVQHHPRIGRDVFFEFWVMLRTELEKGQRRPLGCLESLSYFFVPWWRDVGFISLPDRPGPPCLRLHLSFLFGGCGLPPLPAPLRKLGGAPEASGHCCLCSPPAGLHTNACDDIGPSASGDLLHPFLSKAQSC</sequence>
<feature type="signal peptide" evidence="1">
    <location>
        <begin position="1"/>
        <end position="17"/>
    </location>
</feature>
<name>Q6ZNT1_HUMAN</name>
<proteinExistence type="evidence at transcript level"/>
<keyword evidence="1" id="KW-0732">Signal</keyword>
<dbReference type="AlphaFoldDB" id="Q6ZNT1"/>
<accession>Q6ZNT1</accession>
<dbReference type="EMBL" id="AK130723">
    <property type="protein sequence ID" value="BAC85414.1"/>
    <property type="molecule type" value="mRNA"/>
</dbReference>
<protein>
    <submittedName>
        <fullName evidence="2">cDNA FLJ27213 fis, clone SYN03652</fullName>
    </submittedName>
</protein>
<organism evidence="2">
    <name type="scientific">Homo sapiens</name>
    <name type="common">Human</name>
    <dbReference type="NCBI Taxonomy" id="9606"/>
    <lineage>
        <taxon>Eukaryota</taxon>
        <taxon>Metazoa</taxon>
        <taxon>Chordata</taxon>
        <taxon>Craniata</taxon>
        <taxon>Vertebrata</taxon>
        <taxon>Euteleostomi</taxon>
        <taxon>Mammalia</taxon>
        <taxon>Eutheria</taxon>
        <taxon>Euarchontoglires</taxon>
        <taxon>Primates</taxon>
        <taxon>Haplorrhini</taxon>
        <taxon>Catarrhini</taxon>
        <taxon>Hominidae</taxon>
        <taxon>Homo</taxon>
    </lineage>
</organism>
<feature type="chain" id="PRO_5004282901" evidence="1">
    <location>
        <begin position="18"/>
        <end position="155"/>
    </location>
</feature>